<gene>
    <name evidence="2" type="ORF">G3T16_04205</name>
</gene>
<dbReference type="AlphaFoldDB" id="A0A6C0TY39"/>
<dbReference type="Gene3D" id="3.30.470.20">
    <property type="entry name" value="ATP-grasp fold, B domain"/>
    <property type="match status" value="1"/>
</dbReference>
<proteinExistence type="predicted"/>
<dbReference type="RefSeq" id="WP_163493961.1">
    <property type="nucleotide sequence ID" value="NZ_CP048711.1"/>
</dbReference>
<reference evidence="2 3" key="1">
    <citation type="submission" date="2020-02" db="EMBL/GenBank/DDBJ databases">
        <title>Genome sequencing for Kineobactrum sp. M2.</title>
        <authorList>
            <person name="Park S.-J."/>
        </authorList>
    </citation>
    <scope>NUCLEOTIDE SEQUENCE [LARGE SCALE GENOMIC DNA]</scope>
    <source>
        <strain evidence="2 3">M2</strain>
    </source>
</reference>
<dbReference type="KEGG" id="kim:G3T16_04205"/>
<name>A0A6C0TY39_9GAMM</name>
<evidence type="ECO:0000313" key="2">
    <source>
        <dbReference type="EMBL" id="QIB64711.1"/>
    </source>
</evidence>
<dbReference type="SUPFAM" id="SSF56059">
    <property type="entry name" value="Glutathione synthetase ATP-binding domain-like"/>
    <property type="match status" value="1"/>
</dbReference>
<protein>
    <recommendedName>
        <fullName evidence="1">Alpha-L-glutamate ligase-related protein ATP-grasp domain-containing protein</fullName>
    </recommendedName>
</protein>
<dbReference type="Proteomes" id="UP000477680">
    <property type="component" value="Chromosome"/>
</dbReference>
<dbReference type="EMBL" id="CP048711">
    <property type="protein sequence ID" value="QIB64711.1"/>
    <property type="molecule type" value="Genomic_DNA"/>
</dbReference>
<organism evidence="2 3">
    <name type="scientific">Kineobactrum salinum</name>
    <dbReference type="NCBI Taxonomy" id="2708301"/>
    <lineage>
        <taxon>Bacteria</taxon>
        <taxon>Pseudomonadati</taxon>
        <taxon>Pseudomonadota</taxon>
        <taxon>Gammaproteobacteria</taxon>
        <taxon>Cellvibrionales</taxon>
        <taxon>Halieaceae</taxon>
        <taxon>Kineobactrum</taxon>
    </lineage>
</organism>
<keyword evidence="3" id="KW-1185">Reference proteome</keyword>
<dbReference type="InterPro" id="IPR039523">
    <property type="entry name" value="RimK-rel_E_lig_ATP-grasp"/>
</dbReference>
<accession>A0A6C0TY39</accession>
<sequence>MLFARKLRRWIGYGLQLGSDFRLHRHFNSPEIPPLSRRVVEQARLLVISGINGEDYYNHGLYRPDLSFSEKCRFLGFYQVSRYFNTINPPRYDILARDKILFHLLAKALNVPVPELIGVTSTTQEPMYAREMKSIEALVDYLMEPESQNIFLKPGGGKYGEGALSLGQKISGRNAWQRLPGNGTIDLDEILHHVQSNGQIRRFMIQKRLRPHALLAEIVPDVCSTLRIMTYTKDTPSLIGICLRMGNGRGPTDNVSGGGVVISVDMETGTLGDVVSIDSGTPARMTAHPTTGIEISGKQIPGWPVIVDMVKSAAVKFSFIPCIGWDIAVTDEGPVIVEINTQPRCRPIQVANDRGMLVGVFRDALLEHDGTVNSGLHLRYAPD</sequence>
<evidence type="ECO:0000259" key="1">
    <source>
        <dbReference type="Pfam" id="PF14397"/>
    </source>
</evidence>
<evidence type="ECO:0000313" key="3">
    <source>
        <dbReference type="Proteomes" id="UP000477680"/>
    </source>
</evidence>
<dbReference type="Pfam" id="PF14397">
    <property type="entry name" value="ATPgrasp_ST"/>
    <property type="match status" value="1"/>
</dbReference>
<feature type="domain" description="Alpha-L-glutamate ligase-related protein ATP-grasp" evidence="1">
    <location>
        <begin position="81"/>
        <end position="357"/>
    </location>
</feature>